<feature type="transmembrane region" description="Helical" evidence="7">
    <location>
        <begin position="454"/>
        <end position="473"/>
    </location>
</feature>
<dbReference type="InterPro" id="IPR025857">
    <property type="entry name" value="MacB_PCD"/>
</dbReference>
<organism evidence="10 11">
    <name type="scientific">Galliscardovia ingluviei</name>
    <dbReference type="NCBI Taxonomy" id="1769422"/>
    <lineage>
        <taxon>Bacteria</taxon>
        <taxon>Bacillati</taxon>
        <taxon>Actinomycetota</taxon>
        <taxon>Actinomycetes</taxon>
        <taxon>Bifidobacteriales</taxon>
        <taxon>Bifidobacteriaceae</taxon>
        <taxon>Galliscardovia</taxon>
    </lineage>
</organism>
<dbReference type="PANTHER" id="PTHR30572:SF4">
    <property type="entry name" value="ABC TRANSPORTER PERMEASE YTRF"/>
    <property type="match status" value="1"/>
</dbReference>
<keyword evidence="5 7" id="KW-0472">Membrane</keyword>
<name>A0A8J3EXG2_9BIFI</name>
<evidence type="ECO:0000256" key="7">
    <source>
        <dbReference type="SAM" id="Phobius"/>
    </source>
</evidence>
<feature type="transmembrane region" description="Helical" evidence="7">
    <location>
        <begin position="776"/>
        <end position="805"/>
    </location>
</feature>
<feature type="transmembrane region" description="Helical" evidence="7">
    <location>
        <begin position="871"/>
        <end position="891"/>
    </location>
</feature>
<keyword evidence="2" id="KW-1003">Cell membrane</keyword>
<evidence type="ECO:0000256" key="5">
    <source>
        <dbReference type="ARBA" id="ARBA00023136"/>
    </source>
</evidence>
<feature type="domain" description="MacB-like periplasmic core" evidence="9">
    <location>
        <begin position="21"/>
        <end position="219"/>
    </location>
</feature>
<keyword evidence="11" id="KW-1185">Reference proteome</keyword>
<feature type="transmembrane region" description="Helical" evidence="7">
    <location>
        <begin position="493"/>
        <end position="514"/>
    </location>
</feature>
<dbReference type="Pfam" id="PF02687">
    <property type="entry name" value="FtsX"/>
    <property type="match status" value="2"/>
</dbReference>
<feature type="transmembrane region" description="Helical" evidence="7">
    <location>
        <begin position="305"/>
        <end position="329"/>
    </location>
</feature>
<feature type="transmembrane region" description="Helical" evidence="7">
    <location>
        <begin position="402"/>
        <end position="422"/>
    </location>
</feature>
<evidence type="ECO:0000259" key="8">
    <source>
        <dbReference type="Pfam" id="PF02687"/>
    </source>
</evidence>
<reference evidence="10" key="1">
    <citation type="journal article" date="2014" name="Int. J. Syst. Evol. Microbiol.">
        <title>Complete genome sequence of Corynebacterium casei LMG S-19264T (=DSM 44701T), isolated from a smear-ripened cheese.</title>
        <authorList>
            <consortium name="US DOE Joint Genome Institute (JGI-PGF)"/>
            <person name="Walter F."/>
            <person name="Albersmeier A."/>
            <person name="Kalinowski J."/>
            <person name="Ruckert C."/>
        </authorList>
    </citation>
    <scope>NUCLEOTIDE SEQUENCE</scope>
    <source>
        <strain evidence="10">CCM 8606</strain>
    </source>
</reference>
<feature type="domain" description="ABC3 transporter permease C-terminal" evidence="8">
    <location>
        <begin position="783"/>
        <end position="901"/>
    </location>
</feature>
<dbReference type="GO" id="GO:0022857">
    <property type="term" value="F:transmembrane transporter activity"/>
    <property type="evidence" value="ECO:0007669"/>
    <property type="project" value="TreeGrafter"/>
</dbReference>
<dbReference type="RefSeq" id="WP_188354465.1">
    <property type="nucleotide sequence ID" value="NZ_BMDH01000001.1"/>
</dbReference>
<dbReference type="Pfam" id="PF12704">
    <property type="entry name" value="MacB_PCD"/>
    <property type="match status" value="1"/>
</dbReference>
<comment type="caution">
    <text evidence="10">The sequence shown here is derived from an EMBL/GenBank/DDBJ whole genome shotgun (WGS) entry which is preliminary data.</text>
</comment>
<evidence type="ECO:0000313" key="10">
    <source>
        <dbReference type="EMBL" id="GGI12814.1"/>
    </source>
</evidence>
<dbReference type="GO" id="GO:0005886">
    <property type="term" value="C:plasma membrane"/>
    <property type="evidence" value="ECO:0007669"/>
    <property type="project" value="UniProtKB-SubCell"/>
</dbReference>
<keyword evidence="10" id="KW-0547">Nucleotide-binding</keyword>
<dbReference type="InterPro" id="IPR050250">
    <property type="entry name" value="Macrolide_Exporter_MacB"/>
</dbReference>
<evidence type="ECO:0000256" key="6">
    <source>
        <dbReference type="ARBA" id="ARBA00038076"/>
    </source>
</evidence>
<feature type="transmembrane region" description="Helical" evidence="7">
    <location>
        <begin position="828"/>
        <end position="851"/>
    </location>
</feature>
<gene>
    <name evidence="10" type="ORF">GCM10007377_02840</name>
</gene>
<accession>A0A8J3EXG2</accession>
<sequence>MWKITRKLMGANARMLIPAGIAIFLGSVFVTCALLFGNVLDVSMRQSLTEQFGAANYMISVDEHAKETPQEQSLDLNKLTAIDHVEGVRQERSLMLDLGTPSSTKHVTSMITQMGDVDSMNPVQVQEGALPQSADEIAVPESFAKQLGVTLGSTVTVADPAQSDHSMDQEYTVTGFTAENNSQYAYYGGVALLNRQAMDRYFSVRGAAATDDADVQEELAHSDAQVEDTPAYFPSVYVRVGDFPKNADGQTDYADAAQVERKYADTLQAIKDIMPKGTVLESRTQVADQRLKNMGGGVSGATTTFLMVFAVLAMFVAALVIANTFQVLVAQRKRILALLRTIGAKRGQVYRSVILEGAILGIISTILAVLVGIGLMVLMIVLMPRDNSMFGLIALRDLGRVITPSAVFIPIVFGTTVTMIACTGSARAATRVSPLEALQSVDTLEQVSKGKLRLTFGILFIVLGIGAAVASIVGVNALNDPANSNNADSNNLYSMYLLISMAACMIVMIGMLMLTQRWVPAMLSGVGTIVRRIGASSRVASANLKRNPKRVAATSAALLIGVTLIATLSTGAASVRQTLSTTLDEHYSVDVIVNKPQSTLTSKQRDAVAAVDGVSGAVLVNYVDMLTPKGNTIRLYAPTSQDQLNTVMNEHTGVMPEQDQLIIPQSYTEGEDPSWKNGQEFKLTNADGTKTLTLTTHTAPYRSLTSGTVYYAMVSPQDLREAHIEYAGNEIWAKVANKNDATAAVNAIRQALGDQQDIIVGGSVAERSLYDQMITVILQVLLALIAVAMIIAIIGVANTLSLSVIERTRESATLRAIGMTRAQLRKSLAIEAVMIAVVAGIVGIIVGTLFGWLGTYIVCSLMGKVSFAFDWLTAGAIIVGGIVCALLASILPARRAVRTPPVVALAQAD</sequence>
<evidence type="ECO:0000256" key="3">
    <source>
        <dbReference type="ARBA" id="ARBA00022692"/>
    </source>
</evidence>
<protein>
    <submittedName>
        <fullName evidence="10">ABC transporter ATP-binding protein</fullName>
    </submittedName>
</protein>
<evidence type="ECO:0000256" key="1">
    <source>
        <dbReference type="ARBA" id="ARBA00004651"/>
    </source>
</evidence>
<keyword evidence="3 7" id="KW-0812">Transmembrane</keyword>
<comment type="similarity">
    <text evidence="6">Belongs to the ABC-4 integral membrane protein family.</text>
</comment>
<dbReference type="AlphaFoldDB" id="A0A8J3EXG2"/>
<dbReference type="GO" id="GO:0005524">
    <property type="term" value="F:ATP binding"/>
    <property type="evidence" value="ECO:0007669"/>
    <property type="project" value="UniProtKB-KW"/>
</dbReference>
<proteinExistence type="inferred from homology"/>
<feature type="domain" description="ABC3 transporter permease C-terminal" evidence="8">
    <location>
        <begin position="307"/>
        <end position="434"/>
    </location>
</feature>
<evidence type="ECO:0000313" key="11">
    <source>
        <dbReference type="Proteomes" id="UP000619536"/>
    </source>
</evidence>
<feature type="transmembrane region" description="Helical" evidence="7">
    <location>
        <begin position="551"/>
        <end position="573"/>
    </location>
</feature>
<evidence type="ECO:0000256" key="4">
    <source>
        <dbReference type="ARBA" id="ARBA00022989"/>
    </source>
</evidence>
<dbReference type="Proteomes" id="UP000619536">
    <property type="component" value="Unassembled WGS sequence"/>
</dbReference>
<dbReference type="PANTHER" id="PTHR30572">
    <property type="entry name" value="MEMBRANE COMPONENT OF TRANSPORTER-RELATED"/>
    <property type="match status" value="1"/>
</dbReference>
<comment type="subcellular location">
    <subcellularLocation>
        <location evidence="1">Cell membrane</location>
        <topology evidence="1">Multi-pass membrane protein</topology>
    </subcellularLocation>
</comment>
<dbReference type="EMBL" id="BMDH01000001">
    <property type="protein sequence ID" value="GGI12814.1"/>
    <property type="molecule type" value="Genomic_DNA"/>
</dbReference>
<dbReference type="InterPro" id="IPR003838">
    <property type="entry name" value="ABC3_permease_C"/>
</dbReference>
<reference evidence="10" key="2">
    <citation type="submission" date="2020-09" db="EMBL/GenBank/DDBJ databases">
        <authorList>
            <person name="Sun Q."/>
            <person name="Sedlacek I."/>
        </authorList>
    </citation>
    <scope>NUCLEOTIDE SEQUENCE</scope>
    <source>
        <strain evidence="10">CCM 8606</strain>
    </source>
</reference>
<keyword evidence="4 7" id="KW-1133">Transmembrane helix</keyword>
<evidence type="ECO:0000256" key="2">
    <source>
        <dbReference type="ARBA" id="ARBA00022475"/>
    </source>
</evidence>
<keyword evidence="10" id="KW-0067">ATP-binding</keyword>
<feature type="transmembrane region" description="Helical" evidence="7">
    <location>
        <begin position="349"/>
        <end position="382"/>
    </location>
</feature>
<feature type="transmembrane region" description="Helical" evidence="7">
    <location>
        <begin position="21"/>
        <end position="40"/>
    </location>
</feature>
<evidence type="ECO:0000259" key="9">
    <source>
        <dbReference type="Pfam" id="PF12704"/>
    </source>
</evidence>